<evidence type="ECO:0008006" key="3">
    <source>
        <dbReference type="Google" id="ProtNLM"/>
    </source>
</evidence>
<gene>
    <name evidence="1" type="ORF">FXN61_36235</name>
</gene>
<accession>A0ABX1FSM4</accession>
<organism evidence="1 2">
    <name type="scientific">Lentzea indica</name>
    <dbReference type="NCBI Taxonomy" id="2604800"/>
    <lineage>
        <taxon>Bacteria</taxon>
        <taxon>Bacillati</taxon>
        <taxon>Actinomycetota</taxon>
        <taxon>Actinomycetes</taxon>
        <taxon>Pseudonocardiales</taxon>
        <taxon>Pseudonocardiaceae</taxon>
        <taxon>Lentzea</taxon>
    </lineage>
</organism>
<dbReference type="Proteomes" id="UP001515943">
    <property type="component" value="Unassembled WGS sequence"/>
</dbReference>
<sequence>MCGVTPESLLEAGTRALARNGDLRTSRERFAEAYEAAQRTGDVHTLVAAALGAGGVWVHEHRTAAEAELVRSRIKHALTLVEPKSDIALRLKLRLTAESDYQANTNADILKLLDEARQVVDPVVRVEALSLAHHCVLGPDHVELRKELATEMISEALRSRHSGRHGDLMMALMWQVVDHFLDADPHAVRRLTDLRERLEQEDHLAVRFVVSAVEVMLAIRDGRFEEAERLAGASAQLGAEVGDVDATAWYGAQICAIRWYQGRTAELFPLLDSLVHSPTLSTVDNSFFSALAVAAALSGDRRKAQGALAMLCRRGLDALPRSSTWLVTMSGVADAAHLLDDVEVAREVHAILLPFARLPLMASLAVTCFGSARHPLGLAALTFGDVGLAVTHLRAAVRDNLALGHWPAVLSSRRKYAEALERAGDVEEARRQLATCAQEAAALGVGPPDADLSVRREGKKWLVRLGGRSVLVDGGIGMAHLAVLVANPGREIDAAELVAGTNALTEEVTTQDQLDPEALRQYRNRLAELRGRELSCAERAEHDWLAGEIAAATGLGGRTRTFSDSGERARIAVGKAIRRAVNALSSADPVIGNHVRDHVRTGRRCSYSPQ</sequence>
<evidence type="ECO:0000313" key="1">
    <source>
        <dbReference type="EMBL" id="NKE61920.1"/>
    </source>
</evidence>
<protein>
    <recommendedName>
        <fullName evidence="3">MalT-like TPR region domain-containing protein</fullName>
    </recommendedName>
</protein>
<proteinExistence type="predicted"/>
<comment type="caution">
    <text evidence="1">The sequence shown here is derived from an EMBL/GenBank/DDBJ whole genome shotgun (WGS) entry which is preliminary data.</text>
</comment>
<name>A0ABX1FSM4_9PSEU</name>
<keyword evidence="2" id="KW-1185">Reference proteome</keyword>
<reference evidence="1 2" key="1">
    <citation type="submission" date="2019-08" db="EMBL/GenBank/DDBJ databases">
        <title>Lentzea from Indian Himalayas.</title>
        <authorList>
            <person name="Mandal S."/>
            <person name="Mallick Gupta A."/>
            <person name="Maiti P.K."/>
            <person name="Sarkar J."/>
            <person name="Mandal S."/>
        </authorList>
    </citation>
    <scope>NUCLEOTIDE SEQUENCE [LARGE SCALE GENOMIC DNA]</scope>
    <source>
        <strain evidence="1 2">PSKA42</strain>
    </source>
</reference>
<evidence type="ECO:0000313" key="2">
    <source>
        <dbReference type="Proteomes" id="UP001515943"/>
    </source>
</evidence>
<dbReference type="EMBL" id="VSRL01000206">
    <property type="protein sequence ID" value="NKE61920.1"/>
    <property type="molecule type" value="Genomic_DNA"/>
</dbReference>